<evidence type="ECO:0000256" key="5">
    <source>
        <dbReference type="ARBA" id="ARBA00023277"/>
    </source>
</evidence>
<dbReference type="InterPro" id="IPR023198">
    <property type="entry name" value="PGP-like_dom2"/>
</dbReference>
<evidence type="ECO:0000256" key="3">
    <source>
        <dbReference type="ARBA" id="ARBA00022723"/>
    </source>
</evidence>
<keyword evidence="5" id="KW-0119">Carbohydrate metabolism</keyword>
<dbReference type="InterPro" id="IPR051600">
    <property type="entry name" value="Beta-PGM-like"/>
</dbReference>
<proteinExistence type="inferred from homology"/>
<dbReference type="InterPro" id="IPR041492">
    <property type="entry name" value="HAD_2"/>
</dbReference>
<dbReference type="GO" id="GO:0003824">
    <property type="term" value="F:catalytic activity"/>
    <property type="evidence" value="ECO:0007669"/>
    <property type="project" value="UniProtKB-ARBA"/>
</dbReference>
<dbReference type="EMBL" id="LHUG01000006">
    <property type="protein sequence ID" value="PAB00411.1"/>
    <property type="molecule type" value="Genomic_DNA"/>
</dbReference>
<organism evidence="6 7">
    <name type="scientific">Enterococcus canintestini</name>
    <dbReference type="NCBI Taxonomy" id="317010"/>
    <lineage>
        <taxon>Bacteria</taxon>
        <taxon>Bacillati</taxon>
        <taxon>Bacillota</taxon>
        <taxon>Bacilli</taxon>
        <taxon>Lactobacillales</taxon>
        <taxon>Enterococcaceae</taxon>
        <taxon>Enterococcus</taxon>
    </lineage>
</organism>
<evidence type="ECO:0000313" key="6">
    <source>
        <dbReference type="EMBL" id="PAB00411.1"/>
    </source>
</evidence>
<dbReference type="SFLD" id="SFLDG01129">
    <property type="entry name" value="C1.5:_HAD__Beta-PGM__Phosphata"/>
    <property type="match status" value="1"/>
</dbReference>
<dbReference type="Proteomes" id="UP000216797">
    <property type="component" value="Unassembled WGS sequence"/>
</dbReference>
<dbReference type="RefSeq" id="WP_095006689.1">
    <property type="nucleotide sequence ID" value="NZ_LHUG01000006.1"/>
</dbReference>
<dbReference type="PANTHER" id="PTHR46193">
    <property type="entry name" value="6-PHOSPHOGLUCONATE PHOSPHATASE"/>
    <property type="match status" value="1"/>
</dbReference>
<keyword evidence="4" id="KW-0460">Magnesium</keyword>
<dbReference type="InterPro" id="IPR023214">
    <property type="entry name" value="HAD_sf"/>
</dbReference>
<dbReference type="Pfam" id="PF13419">
    <property type="entry name" value="HAD_2"/>
    <property type="match status" value="1"/>
</dbReference>
<sequence>MTLGVIFDMDGVLIDSESFYFERRMNFFKEKKLTPGSKNKLDFVGLTEAGIWQVLVPDVENRAILKKEYQKYRKAHPLDFVKALRCDVKEVLAYLKYNQIKIALASSSPENEIKAMLNQNNLESFFDFVISGESLTKSKPHPEIYLLSKEALHCDNYIAVEDSPVGIASAKAAQLYTIALKQDFPINQNEADLIIDNLSDVINVVENWSKYKIMRNT</sequence>
<evidence type="ECO:0000313" key="7">
    <source>
        <dbReference type="Proteomes" id="UP000216797"/>
    </source>
</evidence>
<accession>A0A267HPX9</accession>
<dbReference type="GO" id="GO:0046872">
    <property type="term" value="F:metal ion binding"/>
    <property type="evidence" value="ECO:0007669"/>
    <property type="project" value="UniProtKB-KW"/>
</dbReference>
<dbReference type="InterPro" id="IPR006439">
    <property type="entry name" value="HAD-SF_hydro_IA"/>
</dbReference>
<dbReference type="CDD" id="cd07505">
    <property type="entry name" value="HAD_BPGM-like"/>
    <property type="match status" value="1"/>
</dbReference>
<evidence type="ECO:0000256" key="4">
    <source>
        <dbReference type="ARBA" id="ARBA00022842"/>
    </source>
</evidence>
<dbReference type="InterPro" id="IPR036412">
    <property type="entry name" value="HAD-like_sf"/>
</dbReference>
<dbReference type="NCBIfam" id="TIGR01509">
    <property type="entry name" value="HAD-SF-IA-v3"/>
    <property type="match status" value="1"/>
</dbReference>
<dbReference type="SUPFAM" id="SSF56784">
    <property type="entry name" value="HAD-like"/>
    <property type="match status" value="1"/>
</dbReference>
<keyword evidence="3" id="KW-0479">Metal-binding</keyword>
<comment type="cofactor">
    <cofactor evidence="1">
        <name>Mg(2+)</name>
        <dbReference type="ChEBI" id="CHEBI:18420"/>
    </cofactor>
</comment>
<dbReference type="Gene3D" id="3.40.50.1000">
    <property type="entry name" value="HAD superfamily/HAD-like"/>
    <property type="match status" value="1"/>
</dbReference>
<dbReference type="PANTHER" id="PTHR46193:SF18">
    <property type="entry name" value="HEXITOL PHOSPHATASE B"/>
    <property type="match status" value="1"/>
</dbReference>
<name>A0A267HPX9_9ENTE</name>
<dbReference type="AlphaFoldDB" id="A0A267HPX9"/>
<gene>
    <name evidence="6" type="ORF">AKL21_07930</name>
</gene>
<comment type="similarity">
    <text evidence="2">Belongs to the HAD-like hydrolase superfamily. CbbY/CbbZ/Gph/YieH family.</text>
</comment>
<evidence type="ECO:0000256" key="1">
    <source>
        <dbReference type="ARBA" id="ARBA00001946"/>
    </source>
</evidence>
<reference evidence="6 7" key="1">
    <citation type="submission" date="2015-08" db="EMBL/GenBank/DDBJ databases">
        <title>Enterococcus genome sequence.</title>
        <authorList>
            <person name="Acedo J.Z."/>
            <person name="Vederas J.C."/>
        </authorList>
    </citation>
    <scope>NUCLEOTIDE SEQUENCE [LARGE SCALE GENOMIC DNA]</scope>
    <source>
        <strain evidence="6 7">49</strain>
    </source>
</reference>
<evidence type="ECO:0000256" key="2">
    <source>
        <dbReference type="ARBA" id="ARBA00006171"/>
    </source>
</evidence>
<keyword evidence="7" id="KW-1185">Reference proteome</keyword>
<dbReference type="PRINTS" id="PR00413">
    <property type="entry name" value="HADHALOGNASE"/>
</dbReference>
<dbReference type="SFLD" id="SFLDS00003">
    <property type="entry name" value="Haloacid_Dehalogenase"/>
    <property type="match status" value="1"/>
</dbReference>
<comment type="caution">
    <text evidence="6">The sequence shown here is derived from an EMBL/GenBank/DDBJ whole genome shotgun (WGS) entry which is preliminary data.</text>
</comment>
<protein>
    <submittedName>
        <fullName evidence="6">Haloacid dehalogenase</fullName>
    </submittedName>
</protein>
<dbReference type="Gene3D" id="1.10.150.240">
    <property type="entry name" value="Putative phosphatase, domain 2"/>
    <property type="match status" value="1"/>
</dbReference>